<accession>A0A1M6GYP4</accession>
<dbReference type="AlphaFoldDB" id="A0A1M6GYP4"/>
<gene>
    <name evidence="1" type="ORF">SAMN02745219_01854</name>
</gene>
<sequence length="51" mass="6276">MVKILFLRKRDNRKEQATDRNPKYLVIVQKGRFRVWKPEKAVLPFCLFREL</sequence>
<dbReference type="STRING" id="1121432.SAMN02745219_01854"/>
<reference evidence="2" key="1">
    <citation type="submission" date="2016-11" db="EMBL/GenBank/DDBJ databases">
        <authorList>
            <person name="Varghese N."/>
            <person name="Submissions S."/>
        </authorList>
    </citation>
    <scope>NUCLEOTIDE SEQUENCE [LARGE SCALE GENOMIC DNA]</scope>
    <source>
        <strain evidence="2">DSM 16057</strain>
    </source>
</reference>
<organism evidence="1 2">
    <name type="scientific">Desulfofundulus thermosubterraneus DSM 16057</name>
    <dbReference type="NCBI Taxonomy" id="1121432"/>
    <lineage>
        <taxon>Bacteria</taxon>
        <taxon>Bacillati</taxon>
        <taxon>Bacillota</taxon>
        <taxon>Clostridia</taxon>
        <taxon>Eubacteriales</taxon>
        <taxon>Peptococcaceae</taxon>
        <taxon>Desulfofundulus</taxon>
    </lineage>
</organism>
<name>A0A1M6GYP4_9FIRM</name>
<dbReference type="Proteomes" id="UP000184529">
    <property type="component" value="Unassembled WGS sequence"/>
</dbReference>
<keyword evidence="2" id="KW-1185">Reference proteome</keyword>
<evidence type="ECO:0000313" key="2">
    <source>
        <dbReference type="Proteomes" id="UP000184529"/>
    </source>
</evidence>
<dbReference type="EMBL" id="FQZM01000021">
    <property type="protein sequence ID" value="SHJ15088.1"/>
    <property type="molecule type" value="Genomic_DNA"/>
</dbReference>
<evidence type="ECO:0000313" key="1">
    <source>
        <dbReference type="EMBL" id="SHJ15088.1"/>
    </source>
</evidence>
<protein>
    <submittedName>
        <fullName evidence="1">Uncharacterized protein</fullName>
    </submittedName>
</protein>
<proteinExistence type="predicted"/>